<evidence type="ECO:0000256" key="3">
    <source>
        <dbReference type="ARBA" id="ARBA00022989"/>
    </source>
</evidence>
<proteinExistence type="predicted"/>
<feature type="transmembrane region" description="Helical" evidence="5">
    <location>
        <begin position="211"/>
        <end position="229"/>
    </location>
</feature>
<comment type="subcellular location">
    <subcellularLocation>
        <location evidence="1">Membrane</location>
        <topology evidence="1">Multi-pass membrane protein</topology>
    </subcellularLocation>
</comment>
<keyword evidence="4 5" id="KW-0472">Membrane</keyword>
<keyword evidence="3 5" id="KW-1133">Transmembrane helix</keyword>
<name>A0A177KM87_9BACI</name>
<gene>
    <name evidence="7" type="ORF">AWH48_08110</name>
</gene>
<dbReference type="OrthoDB" id="3182222at2"/>
<feature type="transmembrane region" description="Helical" evidence="5">
    <location>
        <begin position="92"/>
        <end position="115"/>
    </location>
</feature>
<comment type="caution">
    <text evidence="7">The sequence shown here is derived from an EMBL/GenBank/DDBJ whole genome shotgun (WGS) entry which is preliminary data.</text>
</comment>
<evidence type="ECO:0000259" key="6">
    <source>
        <dbReference type="Pfam" id="PF12698"/>
    </source>
</evidence>
<keyword evidence="2 5" id="KW-0812">Transmembrane</keyword>
<evidence type="ECO:0000313" key="8">
    <source>
        <dbReference type="Proteomes" id="UP000077271"/>
    </source>
</evidence>
<dbReference type="PANTHER" id="PTHR43471">
    <property type="entry name" value="ABC TRANSPORTER PERMEASE"/>
    <property type="match status" value="1"/>
</dbReference>
<evidence type="ECO:0000313" key="7">
    <source>
        <dbReference type="EMBL" id="OAH54548.1"/>
    </source>
</evidence>
<dbReference type="AlphaFoldDB" id="A0A177KM87"/>
<feature type="domain" description="ABC-2 type transporter transmembrane" evidence="6">
    <location>
        <begin position="56"/>
        <end position="226"/>
    </location>
</feature>
<feature type="transmembrane region" description="Helical" evidence="5">
    <location>
        <begin position="153"/>
        <end position="174"/>
    </location>
</feature>
<organism evidence="7 8">
    <name type="scientific">Domibacillus aminovorans</name>
    <dbReference type="NCBI Taxonomy" id="29332"/>
    <lineage>
        <taxon>Bacteria</taxon>
        <taxon>Bacillati</taxon>
        <taxon>Bacillota</taxon>
        <taxon>Bacilli</taxon>
        <taxon>Bacillales</taxon>
        <taxon>Bacillaceae</taxon>
        <taxon>Domibacillus</taxon>
    </lineage>
</organism>
<feature type="transmembrane region" description="Helical" evidence="5">
    <location>
        <begin position="24"/>
        <end position="44"/>
    </location>
</feature>
<dbReference type="EMBL" id="LQWZ01000033">
    <property type="protein sequence ID" value="OAH54548.1"/>
    <property type="molecule type" value="Genomic_DNA"/>
</dbReference>
<feature type="transmembrane region" description="Helical" evidence="5">
    <location>
        <begin position="121"/>
        <end position="146"/>
    </location>
</feature>
<evidence type="ECO:0000256" key="2">
    <source>
        <dbReference type="ARBA" id="ARBA00022692"/>
    </source>
</evidence>
<feature type="transmembrane region" description="Helical" evidence="5">
    <location>
        <begin position="50"/>
        <end position="71"/>
    </location>
</feature>
<protein>
    <submittedName>
        <fullName evidence="7">ABC transporter</fullName>
    </submittedName>
</protein>
<sequence>MNVSMKRVGAIFVKDWKDLMRNSYVLFTVFMPVVFAAILGRMGMENPGMFMLPINMALVMCAAFVQASMIAEEKEKNTLRGLMLSPASTLDIFIGKSVLTGAVTIVVIILSIWLSEVQLTGIAPLSIAILFSLIAYISIGTIIGLLSRNVMETGIVGMPVLVVFLGSSFIMQIVENEFIKKMLSYLPNEQLSSMAVQLHGGAAFGEVTSQLAVIAVWAVVSIALTVVMYKKSAADK</sequence>
<dbReference type="PANTHER" id="PTHR43471:SF1">
    <property type="entry name" value="ABC TRANSPORTER PERMEASE PROTEIN NOSY-RELATED"/>
    <property type="match status" value="1"/>
</dbReference>
<dbReference type="GO" id="GO:0140359">
    <property type="term" value="F:ABC-type transporter activity"/>
    <property type="evidence" value="ECO:0007669"/>
    <property type="project" value="InterPro"/>
</dbReference>
<reference evidence="7 8" key="1">
    <citation type="submission" date="2016-01" db="EMBL/GenBank/DDBJ databases">
        <title>Investigation of taxonomic status of Bacillus aminovorans.</title>
        <authorList>
            <person name="Verma A."/>
            <person name="Pal Y."/>
            <person name="Krishnamurthi S."/>
        </authorList>
    </citation>
    <scope>NUCLEOTIDE SEQUENCE [LARGE SCALE GENOMIC DNA]</scope>
    <source>
        <strain evidence="7 8">DSM 4337</strain>
    </source>
</reference>
<evidence type="ECO:0000256" key="4">
    <source>
        <dbReference type="ARBA" id="ARBA00023136"/>
    </source>
</evidence>
<dbReference type="RefSeq" id="WP_018394715.1">
    <property type="nucleotide sequence ID" value="NZ_LQWZ01000033.1"/>
</dbReference>
<dbReference type="InterPro" id="IPR013525">
    <property type="entry name" value="ABC2_TM"/>
</dbReference>
<evidence type="ECO:0000256" key="5">
    <source>
        <dbReference type="SAM" id="Phobius"/>
    </source>
</evidence>
<dbReference type="Pfam" id="PF12698">
    <property type="entry name" value="ABC2_membrane_3"/>
    <property type="match status" value="1"/>
</dbReference>
<dbReference type="Proteomes" id="UP000077271">
    <property type="component" value="Unassembled WGS sequence"/>
</dbReference>
<dbReference type="GO" id="GO:0016020">
    <property type="term" value="C:membrane"/>
    <property type="evidence" value="ECO:0007669"/>
    <property type="project" value="UniProtKB-SubCell"/>
</dbReference>
<evidence type="ECO:0000256" key="1">
    <source>
        <dbReference type="ARBA" id="ARBA00004141"/>
    </source>
</evidence>
<accession>A0A177KM87</accession>